<dbReference type="PANTHER" id="PTHR40087">
    <property type="entry name" value="PHENOLIC ACID DECARBOXYLASE PADC"/>
    <property type="match status" value="1"/>
</dbReference>
<proteinExistence type="predicted"/>
<organism evidence="1 2">
    <name type="scientific">Fructilactobacillus ixorae</name>
    <dbReference type="NCBI Taxonomy" id="1750535"/>
    <lineage>
        <taxon>Bacteria</taxon>
        <taxon>Bacillati</taxon>
        <taxon>Bacillota</taxon>
        <taxon>Bacilli</taxon>
        <taxon>Lactobacillales</taxon>
        <taxon>Lactobacillaceae</taxon>
        <taxon>Fructilactobacillus</taxon>
    </lineage>
</organism>
<accession>A0ABY5C6Z3</accession>
<dbReference type="Proteomes" id="UP001057532">
    <property type="component" value="Chromosome"/>
</dbReference>
<evidence type="ECO:0000313" key="1">
    <source>
        <dbReference type="EMBL" id="USS93809.1"/>
    </source>
</evidence>
<dbReference type="SUPFAM" id="SSF50814">
    <property type="entry name" value="Lipocalins"/>
    <property type="match status" value="1"/>
</dbReference>
<dbReference type="EMBL" id="CP097478">
    <property type="protein sequence ID" value="USS93809.1"/>
    <property type="molecule type" value="Genomic_DNA"/>
</dbReference>
<keyword evidence="2" id="KW-1185">Reference proteome</keyword>
<dbReference type="Gene3D" id="2.40.128.20">
    <property type="match status" value="1"/>
</dbReference>
<sequence length="168" mass="19491">MLETINHLDDLVGMQLIYTYANGWDYELYVKNATTIDYRIHSGMVGGRWVKDQPVELVELVPGVFKMAWTEPTGTDVSLDLMPNQNRTHGVIFFPKWVDEHPEVTVCFQNEHLQQVEEARDHYPTYPKQVVSEFSDIIVKRFRGVNDETVIDRAPEPGMIEAIRNQRL</sequence>
<dbReference type="Pfam" id="PF05870">
    <property type="entry name" value="PA_decarbox"/>
    <property type="match status" value="1"/>
</dbReference>
<reference evidence="1" key="1">
    <citation type="submission" date="2022-05" db="EMBL/GenBank/DDBJ databases">
        <authorList>
            <person name="Oliphant S.A."/>
            <person name="Watson-Haigh N.S."/>
            <person name="Sumby K.M."/>
            <person name="Gardner J.M."/>
            <person name="Jiranek V."/>
        </authorList>
    </citation>
    <scope>NUCLEOTIDE SEQUENCE</scope>
    <source>
        <strain evidence="1">Ru20-1</strain>
    </source>
</reference>
<dbReference type="CDD" id="cd14241">
    <property type="entry name" value="PAD"/>
    <property type="match status" value="1"/>
</dbReference>
<protein>
    <submittedName>
        <fullName evidence="1">Phenolic acid decarboxylase</fullName>
    </submittedName>
</protein>
<evidence type="ECO:0000313" key="2">
    <source>
        <dbReference type="Proteomes" id="UP001057532"/>
    </source>
</evidence>
<name>A0ABY5C6Z3_9LACO</name>
<gene>
    <name evidence="1" type="ORF">M8332_02950</name>
</gene>
<dbReference type="InterPro" id="IPR008729">
    <property type="entry name" value="PA_de_COase"/>
</dbReference>
<dbReference type="PANTHER" id="PTHR40087:SF1">
    <property type="entry name" value="PHENOLIC ACID DECARBOXYLASE PADC"/>
    <property type="match status" value="1"/>
</dbReference>
<dbReference type="InterPro" id="IPR012674">
    <property type="entry name" value="Calycin"/>
</dbReference>
<dbReference type="RefSeq" id="WP_252780687.1">
    <property type="nucleotide sequence ID" value="NZ_CP097478.1"/>
</dbReference>